<dbReference type="PROSITE" id="PS50114">
    <property type="entry name" value="GATA_ZN_FINGER_2"/>
    <property type="match status" value="1"/>
</dbReference>
<keyword evidence="3" id="KW-0862">Zinc</keyword>
<name>A0A0B7FAJ9_THACB</name>
<dbReference type="SUPFAM" id="SSF57716">
    <property type="entry name" value="Glucocorticoid receptor-like (DNA-binding domain)"/>
    <property type="match status" value="1"/>
</dbReference>
<proteinExistence type="predicted"/>
<dbReference type="PROSITE" id="PS00344">
    <property type="entry name" value="GATA_ZN_FINGER_1"/>
    <property type="match status" value="1"/>
</dbReference>
<feature type="compositionally biased region" description="Basic and acidic residues" evidence="5">
    <location>
        <begin position="345"/>
        <end position="359"/>
    </location>
</feature>
<feature type="compositionally biased region" description="Low complexity" evidence="5">
    <location>
        <begin position="367"/>
        <end position="391"/>
    </location>
</feature>
<gene>
    <name evidence="7" type="ORF">RSOLAG1IB_01064</name>
</gene>
<dbReference type="OrthoDB" id="2162994at2759"/>
<evidence type="ECO:0000256" key="2">
    <source>
        <dbReference type="ARBA" id="ARBA00022771"/>
    </source>
</evidence>
<dbReference type="EMBL" id="LN679101">
    <property type="protein sequence ID" value="CEL55056.1"/>
    <property type="molecule type" value="Genomic_DNA"/>
</dbReference>
<protein>
    <submittedName>
        <fullName evidence="7">GATA zinc finger domain-containing protein 10</fullName>
    </submittedName>
</protein>
<dbReference type="AlphaFoldDB" id="A0A0B7FAJ9"/>
<organism evidence="7 8">
    <name type="scientific">Thanatephorus cucumeris (strain AG1-IB / isolate 7/3/14)</name>
    <name type="common">Lettuce bottom rot fungus</name>
    <name type="synonym">Rhizoctonia solani</name>
    <dbReference type="NCBI Taxonomy" id="1108050"/>
    <lineage>
        <taxon>Eukaryota</taxon>
        <taxon>Fungi</taxon>
        <taxon>Dikarya</taxon>
        <taxon>Basidiomycota</taxon>
        <taxon>Agaricomycotina</taxon>
        <taxon>Agaricomycetes</taxon>
        <taxon>Cantharellales</taxon>
        <taxon>Ceratobasidiaceae</taxon>
        <taxon>Rhizoctonia</taxon>
        <taxon>Rhizoctonia solani AG-1</taxon>
    </lineage>
</organism>
<evidence type="ECO:0000259" key="6">
    <source>
        <dbReference type="PROSITE" id="PS50114"/>
    </source>
</evidence>
<feature type="region of interest" description="Disordered" evidence="5">
    <location>
        <begin position="308"/>
        <end position="463"/>
    </location>
</feature>
<feature type="compositionally biased region" description="Polar residues" evidence="5">
    <location>
        <begin position="332"/>
        <end position="344"/>
    </location>
</feature>
<feature type="domain" description="GATA-type" evidence="6">
    <location>
        <begin position="234"/>
        <end position="269"/>
    </location>
</feature>
<evidence type="ECO:0000256" key="4">
    <source>
        <dbReference type="PROSITE-ProRule" id="PRU00094"/>
    </source>
</evidence>
<dbReference type="SMART" id="SM00401">
    <property type="entry name" value="ZnF_GATA"/>
    <property type="match status" value="1"/>
</dbReference>
<evidence type="ECO:0000256" key="5">
    <source>
        <dbReference type="SAM" id="MobiDB-lite"/>
    </source>
</evidence>
<evidence type="ECO:0000313" key="7">
    <source>
        <dbReference type="EMBL" id="CEL55056.1"/>
    </source>
</evidence>
<keyword evidence="1" id="KW-0479">Metal-binding</keyword>
<dbReference type="CDD" id="cd00202">
    <property type="entry name" value="ZnF_GATA"/>
    <property type="match status" value="1"/>
</dbReference>
<dbReference type="GO" id="GO:0043565">
    <property type="term" value="F:sequence-specific DNA binding"/>
    <property type="evidence" value="ECO:0007669"/>
    <property type="project" value="InterPro"/>
</dbReference>
<dbReference type="GO" id="GO:0008270">
    <property type="term" value="F:zinc ion binding"/>
    <property type="evidence" value="ECO:0007669"/>
    <property type="project" value="UniProtKB-KW"/>
</dbReference>
<dbReference type="InterPro" id="IPR000679">
    <property type="entry name" value="Znf_GATA"/>
</dbReference>
<dbReference type="Proteomes" id="UP000059188">
    <property type="component" value="Unassembled WGS sequence"/>
</dbReference>
<feature type="compositionally biased region" description="Pro residues" evidence="5">
    <location>
        <begin position="422"/>
        <end position="435"/>
    </location>
</feature>
<dbReference type="STRING" id="1108050.A0A0B7FAJ9"/>
<dbReference type="InterPro" id="IPR013088">
    <property type="entry name" value="Znf_NHR/GATA"/>
</dbReference>
<keyword evidence="8" id="KW-1185">Reference proteome</keyword>
<dbReference type="PANTHER" id="PTHR45658">
    <property type="entry name" value="GATA TRANSCRIPTION FACTOR"/>
    <property type="match status" value="1"/>
</dbReference>
<reference evidence="7 8" key="1">
    <citation type="submission" date="2014-11" db="EMBL/GenBank/DDBJ databases">
        <authorList>
            <person name="Wibberg Daniel"/>
        </authorList>
    </citation>
    <scope>NUCLEOTIDE SEQUENCE [LARGE SCALE GENOMIC DNA]</scope>
    <source>
        <strain evidence="7">Rhizoctonia solani AG1-IB 7/3/14</strain>
    </source>
</reference>
<accession>A0A0B7FAJ9</accession>
<sequence>MDMGPGLSPRDSVAASKLGQGRTQARTKRQSGEAADLCPMMELRLPPIRDLNLHDDMRQPAHPPPSQGPVVRDERLQKVLSHCQALCAFADHYATAPPPPQSPEVTQMVDRAVEVINILKEYKEANCPPIAPPRPPKRPWEDPTDDVVIRRTAPSPPIDRVPSPATAPASPITTVPPAQEAQMGVFDGQPERKLIVEDEAKAVAIRDMEDIRARRNQVQGSVSGKIKYKKRSRATPPAHCHSCEISETPEWRRGPDGQRTLCNACGLHYAKLVRKRDRIISSLPVGGEAPPPIDIAFLRKSARMAAENSALARSSAGRRRTTDKEKAKVESPVSSNSKPPSTSTDDGRRPWDRREKEAESSNQFTHSAVTSPTFSAPPASSPARLPVLMPMTLPPPPQTRYPGPPPMNYGPSFQPYVQSGPGPQPPYHMGPPPPGSSWGYDHGHPQYHPGPGPQWGDRSMPPR</sequence>
<keyword evidence="2 4" id="KW-0863">Zinc-finger</keyword>
<dbReference type="InterPro" id="IPR051140">
    <property type="entry name" value="GATA_TF"/>
</dbReference>
<dbReference type="Gene3D" id="3.30.50.10">
    <property type="entry name" value="Erythroid Transcription Factor GATA-1, subunit A"/>
    <property type="match status" value="1"/>
</dbReference>
<evidence type="ECO:0000256" key="1">
    <source>
        <dbReference type="ARBA" id="ARBA00022723"/>
    </source>
</evidence>
<evidence type="ECO:0000256" key="3">
    <source>
        <dbReference type="ARBA" id="ARBA00022833"/>
    </source>
</evidence>
<dbReference type="Pfam" id="PF00320">
    <property type="entry name" value="GATA"/>
    <property type="match status" value="1"/>
</dbReference>
<feature type="region of interest" description="Disordered" evidence="5">
    <location>
        <begin position="1"/>
        <end position="41"/>
    </location>
</feature>
<feature type="compositionally biased region" description="Basic and acidic residues" evidence="5">
    <location>
        <begin position="320"/>
        <end position="329"/>
    </location>
</feature>
<feature type="compositionally biased region" description="Pro residues" evidence="5">
    <location>
        <begin position="392"/>
        <end position="408"/>
    </location>
</feature>
<dbReference type="GO" id="GO:0006355">
    <property type="term" value="P:regulation of DNA-templated transcription"/>
    <property type="evidence" value="ECO:0007669"/>
    <property type="project" value="InterPro"/>
</dbReference>
<evidence type="ECO:0000313" key="8">
    <source>
        <dbReference type="Proteomes" id="UP000059188"/>
    </source>
</evidence>